<evidence type="ECO:0000256" key="1">
    <source>
        <dbReference type="SAM" id="MobiDB-lite"/>
    </source>
</evidence>
<protein>
    <submittedName>
        <fullName evidence="3">DUF58 domain-containing protein</fullName>
    </submittedName>
</protein>
<reference evidence="3 4" key="1">
    <citation type="submission" date="2023-04" db="EMBL/GenBank/DDBJ databases">
        <title>The genome sequence of Polyangium sorediatum DSM14670.</title>
        <authorList>
            <person name="Zhang X."/>
        </authorList>
    </citation>
    <scope>NUCLEOTIDE SEQUENCE [LARGE SCALE GENOMIC DNA]</scope>
    <source>
        <strain evidence="3 4">DSM 14670</strain>
    </source>
</reference>
<dbReference type="InterPro" id="IPR036465">
    <property type="entry name" value="vWFA_dom_sf"/>
</dbReference>
<dbReference type="EMBL" id="JARZHI010000004">
    <property type="protein sequence ID" value="MDI1429248.1"/>
    <property type="molecule type" value="Genomic_DNA"/>
</dbReference>
<dbReference type="Gene3D" id="3.40.50.410">
    <property type="entry name" value="von Willebrand factor, type A domain"/>
    <property type="match status" value="1"/>
</dbReference>
<feature type="compositionally biased region" description="Basic residues" evidence="1">
    <location>
        <begin position="1"/>
        <end position="11"/>
    </location>
</feature>
<dbReference type="PANTHER" id="PTHR33608">
    <property type="entry name" value="BLL2464 PROTEIN"/>
    <property type="match status" value="1"/>
</dbReference>
<keyword evidence="4" id="KW-1185">Reference proteome</keyword>
<proteinExistence type="predicted"/>
<comment type="caution">
    <text evidence="3">The sequence shown here is derived from an EMBL/GenBank/DDBJ whole genome shotgun (WGS) entry which is preliminary data.</text>
</comment>
<gene>
    <name evidence="3" type="ORF">QHF89_07075</name>
</gene>
<dbReference type="Proteomes" id="UP001160301">
    <property type="component" value="Unassembled WGS sequence"/>
</dbReference>
<dbReference type="SUPFAM" id="SSF53300">
    <property type="entry name" value="vWA-like"/>
    <property type="match status" value="1"/>
</dbReference>
<dbReference type="Pfam" id="PF01882">
    <property type="entry name" value="DUF58"/>
    <property type="match status" value="1"/>
</dbReference>
<evidence type="ECO:0000313" key="3">
    <source>
        <dbReference type="EMBL" id="MDI1429248.1"/>
    </source>
</evidence>
<evidence type="ECO:0000259" key="2">
    <source>
        <dbReference type="Pfam" id="PF01882"/>
    </source>
</evidence>
<accession>A0ABT6NLR7</accession>
<sequence>MKARGRTKKGATKGPSFGERLRAFFGLGDEPPPDEAASKKDGAKAGAADLLKRLRVIEIKTSHLANEQLSGSYSSVFRGQGLSFREVRAYNPGDDVRWIDWNVSARMNEAFVKVFTEEREMTVMLVVDASESELFGTRRASKAVVAAEICALCAFSAIRNNDRVGLVLATDRVEKIVPPKKGDKHVMRVVREILGHEPESAGTNLRVALETLSKVQKRRSVAFVVSDFFDHGYERALALAASKHDVIPVVIEDPRDAELPDVGLATFEDLETGEQVLVDTSDRKVRERYAAEMRKMRRDRDKLFKKLAVDTVTIRTDQSYVEPLRQLFAKRARRARR</sequence>
<dbReference type="PANTHER" id="PTHR33608:SF6">
    <property type="entry name" value="BLL2464 PROTEIN"/>
    <property type="match status" value="1"/>
</dbReference>
<organism evidence="3 4">
    <name type="scientific">Polyangium sorediatum</name>
    <dbReference type="NCBI Taxonomy" id="889274"/>
    <lineage>
        <taxon>Bacteria</taxon>
        <taxon>Pseudomonadati</taxon>
        <taxon>Myxococcota</taxon>
        <taxon>Polyangia</taxon>
        <taxon>Polyangiales</taxon>
        <taxon>Polyangiaceae</taxon>
        <taxon>Polyangium</taxon>
    </lineage>
</organism>
<dbReference type="InterPro" id="IPR002881">
    <property type="entry name" value="DUF58"/>
</dbReference>
<feature type="region of interest" description="Disordered" evidence="1">
    <location>
        <begin position="1"/>
        <end position="42"/>
    </location>
</feature>
<name>A0ABT6NLR7_9BACT</name>
<feature type="domain" description="DUF58" evidence="2">
    <location>
        <begin position="86"/>
        <end position="297"/>
    </location>
</feature>
<evidence type="ECO:0000313" key="4">
    <source>
        <dbReference type="Proteomes" id="UP001160301"/>
    </source>
</evidence>